<feature type="transmembrane region" description="Helical" evidence="6">
    <location>
        <begin position="287"/>
        <end position="312"/>
    </location>
</feature>
<dbReference type="InterPro" id="IPR001046">
    <property type="entry name" value="NRAMP_fam"/>
</dbReference>
<evidence type="ECO:0000256" key="2">
    <source>
        <dbReference type="ARBA" id="ARBA00022448"/>
    </source>
</evidence>
<dbReference type="Pfam" id="PF01566">
    <property type="entry name" value="Nramp"/>
    <property type="match status" value="1"/>
</dbReference>
<comment type="subcellular location">
    <subcellularLocation>
        <location evidence="1">Membrane</location>
        <topology evidence="1">Multi-pass membrane protein</topology>
    </subcellularLocation>
</comment>
<organism evidence="7">
    <name type="scientific">hydrocarbon metagenome</name>
    <dbReference type="NCBI Taxonomy" id="938273"/>
    <lineage>
        <taxon>unclassified sequences</taxon>
        <taxon>metagenomes</taxon>
        <taxon>ecological metagenomes</taxon>
    </lineage>
</organism>
<feature type="transmembrane region" description="Helical" evidence="6">
    <location>
        <begin position="47"/>
        <end position="70"/>
    </location>
</feature>
<dbReference type="GO" id="GO:0015086">
    <property type="term" value="F:cadmium ion transmembrane transporter activity"/>
    <property type="evidence" value="ECO:0007669"/>
    <property type="project" value="TreeGrafter"/>
</dbReference>
<feature type="transmembrane region" description="Helical" evidence="6">
    <location>
        <begin position="99"/>
        <end position="120"/>
    </location>
</feature>
<keyword evidence="4 6" id="KW-1133">Transmembrane helix</keyword>
<dbReference type="GO" id="GO:0034755">
    <property type="term" value="P:iron ion transmembrane transport"/>
    <property type="evidence" value="ECO:0007669"/>
    <property type="project" value="TreeGrafter"/>
</dbReference>
<gene>
    <name evidence="7" type="ORF">ASZ90_012773</name>
</gene>
<evidence type="ECO:0000256" key="4">
    <source>
        <dbReference type="ARBA" id="ARBA00022989"/>
    </source>
</evidence>
<keyword evidence="5 6" id="KW-0472">Membrane</keyword>
<dbReference type="NCBIfam" id="NF037982">
    <property type="entry name" value="Nramp_1"/>
    <property type="match status" value="1"/>
</dbReference>
<keyword evidence="3 6" id="KW-0812">Transmembrane</keyword>
<proteinExistence type="predicted"/>
<accession>A0A0W8F9I4</accession>
<dbReference type="GO" id="GO:0005886">
    <property type="term" value="C:plasma membrane"/>
    <property type="evidence" value="ECO:0007669"/>
    <property type="project" value="TreeGrafter"/>
</dbReference>
<feature type="transmembrane region" description="Helical" evidence="6">
    <location>
        <begin position="394"/>
        <end position="422"/>
    </location>
</feature>
<evidence type="ECO:0000256" key="6">
    <source>
        <dbReference type="SAM" id="Phobius"/>
    </source>
</evidence>
<protein>
    <submittedName>
        <fullName evidence="7">Manganese transport protein mnth</fullName>
    </submittedName>
</protein>
<feature type="transmembrane region" description="Helical" evidence="6">
    <location>
        <begin position="238"/>
        <end position="267"/>
    </location>
</feature>
<keyword evidence="2" id="KW-0813">Transport</keyword>
<feature type="transmembrane region" description="Helical" evidence="6">
    <location>
        <begin position="332"/>
        <end position="349"/>
    </location>
</feature>
<dbReference type="GO" id="GO:0005384">
    <property type="term" value="F:manganese ion transmembrane transporter activity"/>
    <property type="evidence" value="ECO:0007669"/>
    <property type="project" value="TreeGrafter"/>
</dbReference>
<feature type="transmembrane region" description="Helical" evidence="6">
    <location>
        <begin position="132"/>
        <end position="150"/>
    </location>
</feature>
<evidence type="ECO:0000313" key="7">
    <source>
        <dbReference type="EMBL" id="KUG17542.1"/>
    </source>
</evidence>
<dbReference type="EMBL" id="LNQE01001435">
    <property type="protein sequence ID" value="KUG17542.1"/>
    <property type="molecule type" value="Genomic_DNA"/>
</dbReference>
<feature type="transmembrane region" description="Helical" evidence="6">
    <location>
        <begin position="16"/>
        <end position="35"/>
    </location>
</feature>
<dbReference type="AlphaFoldDB" id="A0A0W8F9I4"/>
<evidence type="ECO:0000256" key="1">
    <source>
        <dbReference type="ARBA" id="ARBA00004141"/>
    </source>
</evidence>
<feature type="transmembrane region" description="Helical" evidence="6">
    <location>
        <begin position="196"/>
        <end position="217"/>
    </location>
</feature>
<feature type="transmembrane region" description="Helical" evidence="6">
    <location>
        <begin position="355"/>
        <end position="382"/>
    </location>
</feature>
<evidence type="ECO:0000256" key="5">
    <source>
        <dbReference type="ARBA" id="ARBA00023136"/>
    </source>
</evidence>
<comment type="caution">
    <text evidence="7">The sequence shown here is derived from an EMBL/GenBank/DDBJ whole genome shotgun (WGS) entry which is preliminary data.</text>
</comment>
<evidence type="ECO:0000256" key="3">
    <source>
        <dbReference type="ARBA" id="ARBA00022692"/>
    </source>
</evidence>
<sequence>MQLGIGLRGRAPQISLARLAVFLAIIGPGIITANVDNDAGGITTYSIAGAHFGYSLLWLLIPITFALFVVQEMCARMGVVTGKGLADLIRERFGVKPTVVLLLGFIIANLCTTTAEFAGVAASMEIFGVSKYVSVPAAAVLVWSIVVMGNRRSLEKVFLIASSVYITYIISGLMLKPDWKFLFTQTVTPSLSLESGYLYMVIGIVGTTITPWMQFYLQSTIVEKGIKISEYKYTKWDVYVGCLITDVVSYFIIFTCAATIFAGGIRIETAKDAALALFPLAGEYSAWLFAFGLLNASLFAASILPLSTAYFLCEGMGWDSGLNKRFGDAPQFYLLFTLLIAFGAIFILIPNAPLLAIMVLSEVINGSLLPMVLLFILILINDRKIMGKYTNGKLFNLIAWSTTIIMSILTVLLVVTTIFPLLGG</sequence>
<name>A0A0W8F9I4_9ZZZZ</name>
<feature type="transmembrane region" description="Helical" evidence="6">
    <location>
        <begin position="157"/>
        <end position="176"/>
    </location>
</feature>
<reference evidence="7" key="1">
    <citation type="journal article" date="2015" name="Proc. Natl. Acad. Sci. U.S.A.">
        <title>Networks of energetic and metabolic interactions define dynamics in microbial communities.</title>
        <authorList>
            <person name="Embree M."/>
            <person name="Liu J.K."/>
            <person name="Al-Bassam M.M."/>
            <person name="Zengler K."/>
        </authorList>
    </citation>
    <scope>NUCLEOTIDE SEQUENCE</scope>
</reference>
<dbReference type="PANTHER" id="PTHR11706:SF33">
    <property type="entry name" value="NATURAL RESISTANCE-ASSOCIATED MACROPHAGE PROTEIN 2"/>
    <property type="match status" value="1"/>
</dbReference>
<dbReference type="PANTHER" id="PTHR11706">
    <property type="entry name" value="SOLUTE CARRIER PROTEIN FAMILY 11 MEMBER"/>
    <property type="match status" value="1"/>
</dbReference>